<dbReference type="EMBL" id="JACIJF010000012">
    <property type="protein sequence ID" value="MBB5712078.1"/>
    <property type="molecule type" value="Genomic_DNA"/>
</dbReference>
<reference evidence="1 2" key="1">
    <citation type="submission" date="2020-08" db="EMBL/GenBank/DDBJ databases">
        <title>Genomic Encyclopedia of Type Strains, Phase IV (KMG-IV): sequencing the most valuable type-strain genomes for metagenomic binning, comparative biology and taxonomic classification.</title>
        <authorList>
            <person name="Goeker M."/>
        </authorList>
    </citation>
    <scope>NUCLEOTIDE SEQUENCE [LARGE SCALE GENOMIC DNA]</scope>
    <source>
        <strain evidence="1 2">DSM 26736</strain>
    </source>
</reference>
<keyword evidence="2" id="KW-1185">Reference proteome</keyword>
<dbReference type="Proteomes" id="UP000527143">
    <property type="component" value="Unassembled WGS sequence"/>
</dbReference>
<proteinExistence type="predicted"/>
<dbReference type="InterPro" id="IPR016913">
    <property type="entry name" value="UCP029215"/>
</dbReference>
<evidence type="ECO:0000313" key="1">
    <source>
        <dbReference type="EMBL" id="MBB5712078.1"/>
    </source>
</evidence>
<sequence>MMLMDAAAVGKAESSNRYGYGCQLEFGALTAADGTKCAARDTPIIGIHIALVEIVLQGLASPNGGPGQILLTLIDVSTPAEVRVVDHW</sequence>
<evidence type="ECO:0000313" key="2">
    <source>
        <dbReference type="Proteomes" id="UP000527143"/>
    </source>
</evidence>
<dbReference type="Pfam" id="PF09979">
    <property type="entry name" value="DUF2213"/>
    <property type="match status" value="1"/>
</dbReference>
<name>A0A840YL95_9SPHN</name>
<dbReference type="RefSeq" id="WP_184090034.1">
    <property type="nucleotide sequence ID" value="NZ_JACIJF010000012.1"/>
</dbReference>
<protein>
    <submittedName>
        <fullName evidence="1">Uncharacterized protein</fullName>
    </submittedName>
</protein>
<gene>
    <name evidence="1" type="ORF">FHT02_003334</name>
</gene>
<accession>A0A840YL95</accession>
<comment type="caution">
    <text evidence="1">The sequence shown here is derived from an EMBL/GenBank/DDBJ whole genome shotgun (WGS) entry which is preliminary data.</text>
</comment>
<dbReference type="AlphaFoldDB" id="A0A840YL95"/>
<organism evidence="1 2">
    <name type="scientific">Sphingomonas xinjiangensis</name>
    <dbReference type="NCBI Taxonomy" id="643568"/>
    <lineage>
        <taxon>Bacteria</taxon>
        <taxon>Pseudomonadati</taxon>
        <taxon>Pseudomonadota</taxon>
        <taxon>Alphaproteobacteria</taxon>
        <taxon>Sphingomonadales</taxon>
        <taxon>Sphingomonadaceae</taxon>
        <taxon>Sphingomonas</taxon>
    </lineage>
</organism>